<organism evidence="1 2">
    <name type="scientific">Microbacterium stercoris</name>
    <dbReference type="NCBI Taxonomy" id="2820289"/>
    <lineage>
        <taxon>Bacteria</taxon>
        <taxon>Bacillati</taxon>
        <taxon>Actinomycetota</taxon>
        <taxon>Actinomycetes</taxon>
        <taxon>Micrococcales</taxon>
        <taxon>Microbacteriaceae</taxon>
        <taxon>Microbacterium</taxon>
    </lineage>
</organism>
<evidence type="ECO:0008006" key="3">
    <source>
        <dbReference type="Google" id="ProtNLM"/>
    </source>
</evidence>
<accession>A0A939QFK0</accession>
<evidence type="ECO:0000313" key="1">
    <source>
        <dbReference type="EMBL" id="MBO3662017.1"/>
    </source>
</evidence>
<evidence type="ECO:0000313" key="2">
    <source>
        <dbReference type="Proteomes" id="UP000680132"/>
    </source>
</evidence>
<dbReference type="RefSeq" id="WP_208499399.1">
    <property type="nucleotide sequence ID" value="NZ_JAGFOA010000001.1"/>
</dbReference>
<comment type="caution">
    <text evidence="1">The sequence shown here is derived from an EMBL/GenBank/DDBJ whole genome shotgun (WGS) entry which is preliminary data.</text>
</comment>
<keyword evidence="2" id="KW-1185">Reference proteome</keyword>
<dbReference type="EMBL" id="JAGFOA010000001">
    <property type="protein sequence ID" value="MBO3662017.1"/>
    <property type="molecule type" value="Genomic_DNA"/>
</dbReference>
<sequence>MGQTRDIRASDRDVRLLTLRELELRGSSPDAVRREIGARRLVRVRRGHFAASAEWDAQFVEGRQRARSRAYAAMSPSTVFAFETAASHHALPLFRVKEERLHTVCTGRAASSTRNVLRHRTLLPESDIVVIDGIRVSSLSRTVSDMIRKLPFEAGVALADAALGAAERTRRGGAEELRGLVAERLARASGGRGVRKARVVIAFADERSGSPGESASRWLLRVIGFRSFELQVPFTGPDGQRWFVDLGFDGNLGEFDGAVKYTDPAFLDGRTSHEALLDEKERGDWIRGHSGAPFVRWMDAHIKTPETLRARLEQFGIRP</sequence>
<dbReference type="AlphaFoldDB" id="A0A939QFK0"/>
<protein>
    <recommendedName>
        <fullName evidence="3">Transcriptional regulator, AbiEi antitoxin, Type IV TA system</fullName>
    </recommendedName>
</protein>
<reference evidence="1" key="1">
    <citation type="submission" date="2021-03" db="EMBL/GenBank/DDBJ databases">
        <title>Microbacterium sp. nov., a novel actinobacterium isolated from cow dung.</title>
        <authorList>
            <person name="Zhang L."/>
        </authorList>
    </citation>
    <scope>NUCLEOTIDE SEQUENCE</scope>
    <source>
        <strain evidence="1">NEAU-LLB</strain>
    </source>
</reference>
<proteinExistence type="predicted"/>
<gene>
    <name evidence="1" type="ORF">J5V96_00670</name>
</gene>
<dbReference type="Proteomes" id="UP000680132">
    <property type="component" value="Unassembled WGS sequence"/>
</dbReference>
<name>A0A939QFK0_9MICO</name>